<dbReference type="InterPro" id="IPR000835">
    <property type="entry name" value="HTH_MarR-typ"/>
</dbReference>
<dbReference type="Gene3D" id="3.30.420.40">
    <property type="match status" value="2"/>
</dbReference>
<sequence>MKASPSEISVLQWIQNSDGVSRKTLAEKLQLSQASITIITKTLIDKAFIVEGDRIGKGLGRKEVMLYPNPDKFRFLGIDIGGYRIRLALSDNSLQLLHQVEYLMEELEERSDMMQVLLNHIHTFFAQCNITAVDAIGIGVTGIIDKEHKRVMNIPNVNNWDDLDIVDRLSAQFECPVYLDESGRVMALAEKVLGKAKDVDDFIVVHIAYGVVAGVMINDAPLRGANNVGGLLGHITVDERAGRCLCGNYGCLENIVTYPMIEKEFRKREHHANSMAANYALNNKNAIDVCIDAGKALGIALSNVVNLFNPQIVYLGGPVFDDFPIVFEETKRTILLRANRFATIGMKLEYSSFGNQQGILGALTLARASFTS</sequence>
<comment type="caution">
    <text evidence="5">The sequence shown here is derived from an EMBL/GenBank/DDBJ whole genome shotgun (WGS) entry which is preliminary data.</text>
</comment>
<proteinExistence type="inferred from homology"/>
<evidence type="ECO:0000256" key="1">
    <source>
        <dbReference type="ARBA" id="ARBA00002486"/>
    </source>
</evidence>
<dbReference type="EMBL" id="JBHLVF010000012">
    <property type="protein sequence ID" value="MFC0391799.1"/>
    <property type="molecule type" value="Genomic_DNA"/>
</dbReference>
<feature type="domain" description="HTH marR-type" evidence="4">
    <location>
        <begin position="4"/>
        <end position="49"/>
    </location>
</feature>
<dbReference type="Pfam" id="PF01047">
    <property type="entry name" value="MarR"/>
    <property type="match status" value="1"/>
</dbReference>
<name>A0ABV6J8K7_9BACL</name>
<dbReference type="Pfam" id="PF00480">
    <property type="entry name" value="ROK"/>
    <property type="match status" value="1"/>
</dbReference>
<dbReference type="PANTHER" id="PTHR18964:SF149">
    <property type="entry name" value="BIFUNCTIONAL UDP-N-ACETYLGLUCOSAMINE 2-EPIMERASE_N-ACETYLMANNOSAMINE KINASE"/>
    <property type="match status" value="1"/>
</dbReference>
<keyword evidence="3" id="KW-0119">Carbohydrate metabolism</keyword>
<evidence type="ECO:0000313" key="6">
    <source>
        <dbReference type="Proteomes" id="UP001589818"/>
    </source>
</evidence>
<evidence type="ECO:0000313" key="5">
    <source>
        <dbReference type="EMBL" id="MFC0391799.1"/>
    </source>
</evidence>
<protein>
    <submittedName>
        <fullName evidence="5">ROK family protein</fullName>
    </submittedName>
</protein>
<organism evidence="5 6">
    <name type="scientific">Paenibacillus mendelii</name>
    <dbReference type="NCBI Taxonomy" id="206163"/>
    <lineage>
        <taxon>Bacteria</taxon>
        <taxon>Bacillati</taxon>
        <taxon>Bacillota</taxon>
        <taxon>Bacilli</taxon>
        <taxon>Bacillales</taxon>
        <taxon>Paenibacillaceae</taxon>
        <taxon>Paenibacillus</taxon>
    </lineage>
</organism>
<gene>
    <name evidence="5" type="ORF">ACFFJ8_10525</name>
</gene>
<dbReference type="Gene3D" id="1.10.10.10">
    <property type="entry name" value="Winged helix-like DNA-binding domain superfamily/Winged helix DNA-binding domain"/>
    <property type="match status" value="1"/>
</dbReference>
<comment type="similarity">
    <text evidence="2">Belongs to the ROK (NagC/XylR) family.</text>
</comment>
<evidence type="ECO:0000256" key="3">
    <source>
        <dbReference type="ARBA" id="ARBA00022629"/>
    </source>
</evidence>
<dbReference type="PANTHER" id="PTHR18964">
    <property type="entry name" value="ROK (REPRESSOR, ORF, KINASE) FAMILY"/>
    <property type="match status" value="1"/>
</dbReference>
<dbReference type="SUPFAM" id="SSF46785">
    <property type="entry name" value="Winged helix' DNA-binding domain"/>
    <property type="match status" value="1"/>
</dbReference>
<evidence type="ECO:0000256" key="2">
    <source>
        <dbReference type="ARBA" id="ARBA00006479"/>
    </source>
</evidence>
<dbReference type="InterPro" id="IPR036390">
    <property type="entry name" value="WH_DNA-bd_sf"/>
</dbReference>
<dbReference type="Proteomes" id="UP001589818">
    <property type="component" value="Unassembled WGS sequence"/>
</dbReference>
<keyword evidence="3" id="KW-0859">Xylose metabolism</keyword>
<dbReference type="SUPFAM" id="SSF53067">
    <property type="entry name" value="Actin-like ATPase domain"/>
    <property type="match status" value="1"/>
</dbReference>
<accession>A0ABV6J8K7</accession>
<evidence type="ECO:0000259" key="4">
    <source>
        <dbReference type="Pfam" id="PF01047"/>
    </source>
</evidence>
<comment type="function">
    <text evidence="1">Transcriptional repressor of xylose-utilizing enzymes.</text>
</comment>
<keyword evidence="6" id="KW-1185">Reference proteome</keyword>
<dbReference type="InterPro" id="IPR000600">
    <property type="entry name" value="ROK"/>
</dbReference>
<dbReference type="RefSeq" id="WP_204821223.1">
    <property type="nucleotide sequence ID" value="NZ_JANHOF010000011.1"/>
</dbReference>
<dbReference type="InterPro" id="IPR036388">
    <property type="entry name" value="WH-like_DNA-bd_sf"/>
</dbReference>
<dbReference type="InterPro" id="IPR043129">
    <property type="entry name" value="ATPase_NBD"/>
</dbReference>
<reference evidence="5 6" key="1">
    <citation type="submission" date="2024-09" db="EMBL/GenBank/DDBJ databases">
        <authorList>
            <person name="Sun Q."/>
            <person name="Mori K."/>
        </authorList>
    </citation>
    <scope>NUCLEOTIDE SEQUENCE [LARGE SCALE GENOMIC DNA]</scope>
    <source>
        <strain evidence="5 6">CCM 4839</strain>
    </source>
</reference>